<protein>
    <submittedName>
        <fullName evidence="8">Rpb11p</fullName>
    </submittedName>
</protein>
<dbReference type="Proteomes" id="UP000232875">
    <property type="component" value="Unassembled WGS sequence"/>
</dbReference>
<dbReference type="PANTHER" id="PTHR13946:SF16">
    <property type="entry name" value="DNA-DIRECTED RNA POLYMERASE II SUBUNIT RPB11"/>
    <property type="match status" value="1"/>
</dbReference>
<sequence length="183" mass="20226">MWRHVVMSLDVALHFLFSTRTRLCPNMANQPDRFSLFLLQPGERRIEVQDDMRIANAATFYFNKEDHTLGNMLRHAVLAIPGVLFCGYKVPHPLEPRVLVKIQTDGSITPAEALQQACAKLIVETGTLKQSWAKEVRLSADHSGLDARGAYGAPLWNAYGVEADVAPETDRGAGAAMGSYVDM</sequence>
<proteinExistence type="inferred from homology"/>
<dbReference type="SUPFAM" id="SSF55257">
    <property type="entry name" value="RBP11-like subunits of RNA polymerase"/>
    <property type="match status" value="1"/>
</dbReference>
<dbReference type="PROSITE" id="PS01154">
    <property type="entry name" value="RNA_POL_L_13KD"/>
    <property type="match status" value="1"/>
</dbReference>
<keyword evidence="3" id="KW-0804">Transcription</keyword>
<evidence type="ECO:0000256" key="1">
    <source>
        <dbReference type="ARBA" id="ARBA00004123"/>
    </source>
</evidence>
<accession>A0A2N1J9L1</accession>
<dbReference type="STRING" id="2020962.A0A2N1J9L1"/>
<evidence type="ECO:0000256" key="2">
    <source>
        <dbReference type="ARBA" id="ARBA00022478"/>
    </source>
</evidence>
<dbReference type="InterPro" id="IPR008193">
    <property type="entry name" value="RNA_pol_Rpb11_13-16kDa_CS"/>
</dbReference>
<evidence type="ECO:0000256" key="4">
    <source>
        <dbReference type="ARBA" id="ARBA00023242"/>
    </source>
</evidence>
<comment type="similarity">
    <text evidence="5">Belongs to the archaeal Rpo11/eukaryotic RPB11/RPC19 RNA polymerase subunit family.</text>
</comment>
<dbReference type="AlphaFoldDB" id="A0A2N1J9L1"/>
<dbReference type="GO" id="GO:0046983">
    <property type="term" value="F:protein dimerization activity"/>
    <property type="evidence" value="ECO:0007669"/>
    <property type="project" value="InterPro"/>
</dbReference>
<feature type="domain" description="DNA-directed RNA polymerase RBP11-like dimerisation" evidence="7">
    <location>
        <begin position="57"/>
        <end position="130"/>
    </location>
</feature>
<dbReference type="InterPro" id="IPR036603">
    <property type="entry name" value="RBP11-like"/>
</dbReference>
<dbReference type="EMBL" id="KZ454992">
    <property type="protein sequence ID" value="PKI83234.1"/>
    <property type="molecule type" value="Genomic_DNA"/>
</dbReference>
<evidence type="ECO:0000256" key="6">
    <source>
        <dbReference type="SAM" id="SignalP"/>
    </source>
</evidence>
<evidence type="ECO:0000259" key="7">
    <source>
        <dbReference type="Pfam" id="PF13656"/>
    </source>
</evidence>
<comment type="subcellular location">
    <subcellularLocation>
        <location evidence="1">Nucleus</location>
    </subcellularLocation>
</comment>
<gene>
    <name evidence="8" type="primary">RPB11</name>
    <name evidence="8" type="ORF">MVES_003064</name>
</gene>
<dbReference type="OrthoDB" id="10248581at2759"/>
<dbReference type="InterPro" id="IPR037685">
    <property type="entry name" value="RBP11"/>
</dbReference>
<organism evidence="8 9">
    <name type="scientific">Malassezia vespertilionis</name>
    <dbReference type="NCBI Taxonomy" id="2020962"/>
    <lineage>
        <taxon>Eukaryota</taxon>
        <taxon>Fungi</taxon>
        <taxon>Dikarya</taxon>
        <taxon>Basidiomycota</taxon>
        <taxon>Ustilaginomycotina</taxon>
        <taxon>Malasseziomycetes</taxon>
        <taxon>Malasseziales</taxon>
        <taxon>Malasseziaceae</taxon>
        <taxon>Malassezia</taxon>
    </lineage>
</organism>
<evidence type="ECO:0000256" key="3">
    <source>
        <dbReference type="ARBA" id="ARBA00023163"/>
    </source>
</evidence>
<reference evidence="8 9" key="1">
    <citation type="submission" date="2017-10" db="EMBL/GenBank/DDBJ databases">
        <title>A novel species of cold-tolerant Malassezia isolated from bats.</title>
        <authorList>
            <person name="Lorch J.M."/>
            <person name="Palmer J.M."/>
            <person name="Vanderwolf K.J."/>
            <person name="Schmidt K.Z."/>
            <person name="Verant M.L."/>
            <person name="Weller T.J."/>
            <person name="Blehert D.S."/>
        </authorList>
    </citation>
    <scope>NUCLEOTIDE SEQUENCE [LARGE SCALE GENOMIC DNA]</scope>
    <source>
        <strain evidence="8 9">NWHC:44797-103</strain>
    </source>
</reference>
<name>A0A2N1J9L1_9BASI</name>
<keyword evidence="6" id="KW-0732">Signal</keyword>
<dbReference type="GO" id="GO:0003899">
    <property type="term" value="F:DNA-directed RNA polymerase activity"/>
    <property type="evidence" value="ECO:0007669"/>
    <property type="project" value="InterPro"/>
</dbReference>
<dbReference type="GO" id="GO:0006366">
    <property type="term" value="P:transcription by RNA polymerase II"/>
    <property type="evidence" value="ECO:0007669"/>
    <property type="project" value="InterPro"/>
</dbReference>
<dbReference type="Pfam" id="PF13656">
    <property type="entry name" value="RNA_pol_L_2"/>
    <property type="match status" value="1"/>
</dbReference>
<dbReference type="InterPro" id="IPR009025">
    <property type="entry name" value="RBP11-like_dimer"/>
</dbReference>
<dbReference type="CDD" id="cd06926">
    <property type="entry name" value="RNAP_II_RPB11"/>
    <property type="match status" value="1"/>
</dbReference>
<dbReference type="InterPro" id="IPR022905">
    <property type="entry name" value="Rpo11-like"/>
</dbReference>
<evidence type="ECO:0000313" key="9">
    <source>
        <dbReference type="Proteomes" id="UP000232875"/>
    </source>
</evidence>
<feature type="chain" id="PRO_5014644757" evidence="6">
    <location>
        <begin position="22"/>
        <end position="183"/>
    </location>
</feature>
<dbReference type="GO" id="GO:0003677">
    <property type="term" value="F:DNA binding"/>
    <property type="evidence" value="ECO:0007669"/>
    <property type="project" value="InterPro"/>
</dbReference>
<keyword evidence="2" id="KW-0240">DNA-directed RNA polymerase</keyword>
<dbReference type="Gene3D" id="3.30.1360.10">
    <property type="entry name" value="RNA polymerase, RBP11-like subunit"/>
    <property type="match status" value="1"/>
</dbReference>
<keyword evidence="4" id="KW-0539">Nucleus</keyword>
<dbReference type="GO" id="GO:0005665">
    <property type="term" value="C:RNA polymerase II, core complex"/>
    <property type="evidence" value="ECO:0007669"/>
    <property type="project" value="InterPro"/>
</dbReference>
<feature type="signal peptide" evidence="6">
    <location>
        <begin position="1"/>
        <end position="21"/>
    </location>
</feature>
<keyword evidence="9" id="KW-1185">Reference proteome</keyword>
<evidence type="ECO:0000313" key="8">
    <source>
        <dbReference type="EMBL" id="PKI83234.1"/>
    </source>
</evidence>
<dbReference type="HAMAP" id="MF_00261">
    <property type="entry name" value="RNApol_arch_Rpo11"/>
    <property type="match status" value="1"/>
</dbReference>
<dbReference type="PANTHER" id="PTHR13946">
    <property type="entry name" value="DNA-DIRECTED RNA POLYMERASE I,II,III"/>
    <property type="match status" value="1"/>
</dbReference>
<evidence type="ECO:0000256" key="5">
    <source>
        <dbReference type="ARBA" id="ARBA00025751"/>
    </source>
</evidence>